<keyword evidence="6" id="KW-0238">DNA-binding</keyword>
<dbReference type="EMBL" id="SSOB01000007">
    <property type="protein sequence ID" value="THF82204.1"/>
    <property type="molecule type" value="Genomic_DNA"/>
</dbReference>
<sequence length="658" mass="73991">MSDELYTVDCYTKDMIKQAIRMWSCSAIAVMDVRHSVLHREKPLLDYRMPASAFIYTFGGAADVRLGNAHYSSKRFGLFHGGKNVELAVRPADPSVECFMVLYKSELPFYRRDLRRRMEGFNPFVHIFGLSPHNPVFCKAKLQIMYDCWTQNTELGKLRAKSVLYQLVSELYEELEQGDILCVAPDYVEWVKQYLDRHYTESISLQRLTERLPISRSLLGKLFKRRENKSLQEYLNERRLAAALRHLRETSATVQEIALGSGFGDELNLIRMFRKYLRMTPSDYRTKMIMERAKYDIDNHYRLNYDEKGLVGPVTLKENGELAMLGKARGRTLMIAAAMSILMLMSACTSGTSDSASGSSSPPSAQSQNTSSASAEGTGQMAETRIVSTVKGDVEVPSDPQRVVVNWYIGDALSLGLHVVGYSAWAQETMPFYDKMTESVSIENWDQEDVMALDPDLIITYSPDDYDTFKDIAPVLVIPEDLPSLERVKFLGEATGHAEQSNQATATFDAKLAEAKAKFNGEAFSGKTFSIVEDWGPSGDWSGIGYETGSRGGTLIYQHLGLAVPPKLTELIEKTGKGRGTISYELAHQYFGDYIIWFAGEEASEYQKTEVWKSIPAVQNNRVIEIPANYLGLFYYDDVVSLTAQLDYLIGSLETLAS</sequence>
<dbReference type="GO" id="GO:0030288">
    <property type="term" value="C:outer membrane-bounded periplasmic space"/>
    <property type="evidence" value="ECO:0007669"/>
    <property type="project" value="TreeGrafter"/>
</dbReference>
<dbReference type="PROSITE" id="PS50983">
    <property type="entry name" value="FE_B12_PBP"/>
    <property type="match status" value="1"/>
</dbReference>
<dbReference type="InterPro" id="IPR051313">
    <property type="entry name" value="Bact_iron-sidero_bind"/>
</dbReference>
<feature type="domain" description="Fe/B12 periplasmic-binding" evidence="10">
    <location>
        <begin position="402"/>
        <end position="657"/>
    </location>
</feature>
<dbReference type="Proteomes" id="UP000310636">
    <property type="component" value="Unassembled WGS sequence"/>
</dbReference>
<protein>
    <submittedName>
        <fullName evidence="11">Helix-turn-helix domain-containing protein</fullName>
    </submittedName>
</protein>
<dbReference type="PANTHER" id="PTHR30532">
    <property type="entry name" value="IRON III DICITRATE-BINDING PERIPLASMIC PROTEIN"/>
    <property type="match status" value="1"/>
</dbReference>
<evidence type="ECO:0000259" key="9">
    <source>
        <dbReference type="PROSITE" id="PS01124"/>
    </source>
</evidence>
<dbReference type="Gene3D" id="3.40.50.1980">
    <property type="entry name" value="Nitrogenase molybdenum iron protein domain"/>
    <property type="match status" value="2"/>
</dbReference>
<keyword evidence="3" id="KW-0813">Transport</keyword>
<dbReference type="InterPro" id="IPR002491">
    <property type="entry name" value="ABC_transptr_periplasmic_BD"/>
</dbReference>
<dbReference type="PROSITE" id="PS00041">
    <property type="entry name" value="HTH_ARAC_FAMILY_1"/>
    <property type="match status" value="1"/>
</dbReference>
<dbReference type="RefSeq" id="WP_136369142.1">
    <property type="nucleotide sequence ID" value="NZ_SSOB01000007.1"/>
</dbReference>
<feature type="region of interest" description="Disordered" evidence="8">
    <location>
        <begin position="352"/>
        <end position="380"/>
    </location>
</feature>
<accession>A0A4S4C4V5</accession>
<evidence type="ECO:0000313" key="11">
    <source>
        <dbReference type="EMBL" id="THF82204.1"/>
    </source>
</evidence>
<comment type="similarity">
    <text evidence="2">Belongs to the bacterial solute-binding protein 8 family.</text>
</comment>
<dbReference type="SUPFAM" id="SSF46689">
    <property type="entry name" value="Homeodomain-like"/>
    <property type="match status" value="1"/>
</dbReference>
<name>A0A4S4C4V5_9BACL</name>
<evidence type="ECO:0000256" key="1">
    <source>
        <dbReference type="ARBA" id="ARBA00004196"/>
    </source>
</evidence>
<dbReference type="Pfam" id="PF01497">
    <property type="entry name" value="Peripla_BP_2"/>
    <property type="match status" value="1"/>
</dbReference>
<dbReference type="InterPro" id="IPR018060">
    <property type="entry name" value="HTH_AraC"/>
</dbReference>
<evidence type="ECO:0000259" key="10">
    <source>
        <dbReference type="PROSITE" id="PS50983"/>
    </source>
</evidence>
<dbReference type="GO" id="GO:0043565">
    <property type="term" value="F:sequence-specific DNA binding"/>
    <property type="evidence" value="ECO:0007669"/>
    <property type="project" value="InterPro"/>
</dbReference>
<keyword evidence="7" id="KW-0804">Transcription</keyword>
<gene>
    <name evidence="11" type="ORF">E6C55_07425</name>
</gene>
<reference evidence="11 12" key="1">
    <citation type="submission" date="2019-04" db="EMBL/GenBank/DDBJ databases">
        <title>Cohnella sp. nov. isolated from preserved vegetables.</title>
        <authorList>
            <person name="Lin S.-Y."/>
            <person name="Hung M.-H."/>
            <person name="Young C.-C."/>
        </authorList>
    </citation>
    <scope>NUCLEOTIDE SEQUENCE [LARGE SCALE GENOMIC DNA]</scope>
    <source>
        <strain evidence="11 12">CC-MHH1044</strain>
    </source>
</reference>
<evidence type="ECO:0000256" key="7">
    <source>
        <dbReference type="ARBA" id="ARBA00023163"/>
    </source>
</evidence>
<feature type="domain" description="HTH araC/xylS-type" evidence="9">
    <location>
        <begin position="189"/>
        <end position="287"/>
    </location>
</feature>
<dbReference type="GO" id="GO:1901678">
    <property type="term" value="P:iron coordination entity transport"/>
    <property type="evidence" value="ECO:0007669"/>
    <property type="project" value="UniProtKB-ARBA"/>
</dbReference>
<dbReference type="AlphaFoldDB" id="A0A4S4C4V5"/>
<dbReference type="InterPro" id="IPR009057">
    <property type="entry name" value="Homeodomain-like_sf"/>
</dbReference>
<evidence type="ECO:0000256" key="8">
    <source>
        <dbReference type="SAM" id="MobiDB-lite"/>
    </source>
</evidence>
<feature type="compositionally biased region" description="Low complexity" evidence="8">
    <location>
        <begin position="352"/>
        <end position="375"/>
    </location>
</feature>
<dbReference type="PROSITE" id="PS01124">
    <property type="entry name" value="HTH_ARAC_FAMILY_2"/>
    <property type="match status" value="1"/>
</dbReference>
<keyword evidence="12" id="KW-1185">Reference proteome</keyword>
<comment type="subcellular location">
    <subcellularLocation>
        <location evidence="1">Cell envelope</location>
    </subcellularLocation>
</comment>
<comment type="caution">
    <text evidence="11">The sequence shown here is derived from an EMBL/GenBank/DDBJ whole genome shotgun (WGS) entry which is preliminary data.</text>
</comment>
<evidence type="ECO:0000256" key="4">
    <source>
        <dbReference type="ARBA" id="ARBA00022729"/>
    </source>
</evidence>
<dbReference type="PANTHER" id="PTHR30532:SF29">
    <property type="entry name" value="FE(3+) DICITRATE-BINDING PERIPLASMIC PROTEIN"/>
    <property type="match status" value="1"/>
</dbReference>
<dbReference type="OrthoDB" id="2652069at2"/>
<evidence type="ECO:0000256" key="3">
    <source>
        <dbReference type="ARBA" id="ARBA00022448"/>
    </source>
</evidence>
<evidence type="ECO:0000256" key="2">
    <source>
        <dbReference type="ARBA" id="ARBA00008814"/>
    </source>
</evidence>
<dbReference type="GO" id="GO:0003700">
    <property type="term" value="F:DNA-binding transcription factor activity"/>
    <property type="evidence" value="ECO:0007669"/>
    <property type="project" value="InterPro"/>
</dbReference>
<dbReference type="SUPFAM" id="SSF53807">
    <property type="entry name" value="Helical backbone' metal receptor"/>
    <property type="match status" value="1"/>
</dbReference>
<dbReference type="SMART" id="SM00342">
    <property type="entry name" value="HTH_ARAC"/>
    <property type="match status" value="1"/>
</dbReference>
<dbReference type="Gene3D" id="1.10.10.60">
    <property type="entry name" value="Homeodomain-like"/>
    <property type="match status" value="2"/>
</dbReference>
<dbReference type="Pfam" id="PF12833">
    <property type="entry name" value="HTH_18"/>
    <property type="match status" value="1"/>
</dbReference>
<evidence type="ECO:0000256" key="6">
    <source>
        <dbReference type="ARBA" id="ARBA00023125"/>
    </source>
</evidence>
<evidence type="ECO:0000313" key="12">
    <source>
        <dbReference type="Proteomes" id="UP000310636"/>
    </source>
</evidence>
<dbReference type="InterPro" id="IPR018062">
    <property type="entry name" value="HTH_AraC-typ_CS"/>
</dbReference>
<evidence type="ECO:0000256" key="5">
    <source>
        <dbReference type="ARBA" id="ARBA00023015"/>
    </source>
</evidence>
<keyword evidence="4" id="KW-0732">Signal</keyword>
<keyword evidence="5" id="KW-0805">Transcription regulation</keyword>
<proteinExistence type="inferred from homology"/>
<organism evidence="11 12">
    <name type="scientific">Cohnella fermenti</name>
    <dbReference type="NCBI Taxonomy" id="2565925"/>
    <lineage>
        <taxon>Bacteria</taxon>
        <taxon>Bacillati</taxon>
        <taxon>Bacillota</taxon>
        <taxon>Bacilli</taxon>
        <taxon>Bacillales</taxon>
        <taxon>Paenibacillaceae</taxon>
        <taxon>Cohnella</taxon>
    </lineage>
</organism>